<sequence length="178" mass="19739">MTTQQLHDRLTAPEMTARARLTDLIENTDELTATLQEWLRIPLDHHLHRHELRPPTSPERDALQLHSSTLHVLAREGVLRAAIPASDELVVARVSAVIARQRLPQPARSALDLGELPLGAILRRHLVRRHTHVADPAEGSDSTGRAQLLQVRATLTIPGRGRVAVVDETIYLALLRPG</sequence>
<dbReference type="InterPro" id="IPR028978">
    <property type="entry name" value="Chorismate_lyase_/UTRA_dom_sf"/>
</dbReference>
<dbReference type="SUPFAM" id="SSF64288">
    <property type="entry name" value="Chorismate lyase-like"/>
    <property type="match status" value="1"/>
</dbReference>
<evidence type="ECO:0008006" key="3">
    <source>
        <dbReference type="Google" id="ProtNLM"/>
    </source>
</evidence>
<proteinExistence type="predicted"/>
<name>A0A1H0UH35_9PSEU</name>
<dbReference type="RefSeq" id="WP_090100857.1">
    <property type="nucleotide sequence ID" value="NZ_FNIX01000012.1"/>
</dbReference>
<dbReference type="Proteomes" id="UP000199691">
    <property type="component" value="Unassembled WGS sequence"/>
</dbReference>
<dbReference type="AlphaFoldDB" id="A0A1H0UH35"/>
<evidence type="ECO:0000313" key="1">
    <source>
        <dbReference type="EMBL" id="SDP65443.1"/>
    </source>
</evidence>
<reference evidence="2" key="1">
    <citation type="submission" date="2016-10" db="EMBL/GenBank/DDBJ databases">
        <authorList>
            <person name="Varghese N."/>
            <person name="Submissions S."/>
        </authorList>
    </citation>
    <scope>NUCLEOTIDE SEQUENCE [LARGE SCALE GENOMIC DNA]</scope>
    <source>
        <strain evidence="2">CGMCC 4.6609</strain>
    </source>
</reference>
<organism evidence="1 2">
    <name type="scientific">Lentzea jiangxiensis</name>
    <dbReference type="NCBI Taxonomy" id="641025"/>
    <lineage>
        <taxon>Bacteria</taxon>
        <taxon>Bacillati</taxon>
        <taxon>Actinomycetota</taxon>
        <taxon>Actinomycetes</taxon>
        <taxon>Pseudonocardiales</taxon>
        <taxon>Pseudonocardiaceae</taxon>
        <taxon>Lentzea</taxon>
    </lineage>
</organism>
<protein>
    <recommendedName>
        <fullName evidence="3">Chorismate lyase</fullName>
    </recommendedName>
</protein>
<evidence type="ECO:0000313" key="2">
    <source>
        <dbReference type="Proteomes" id="UP000199691"/>
    </source>
</evidence>
<dbReference type="Gene3D" id="3.40.1410.10">
    <property type="entry name" value="Chorismate lyase-like"/>
    <property type="match status" value="1"/>
</dbReference>
<accession>A0A1H0UH35</accession>
<gene>
    <name evidence="1" type="ORF">SAMN05421507_1125</name>
</gene>
<dbReference type="EMBL" id="FNIX01000012">
    <property type="protein sequence ID" value="SDP65443.1"/>
    <property type="molecule type" value="Genomic_DNA"/>
</dbReference>
<keyword evidence="2" id="KW-1185">Reference proteome</keyword>